<reference evidence="8" key="2">
    <citation type="submission" date="2021-01" db="EMBL/GenBank/DDBJ databases">
        <authorList>
            <person name="Schikora-Tamarit M.A."/>
        </authorList>
    </citation>
    <scope>NUCLEOTIDE SEQUENCE</scope>
    <source>
        <strain evidence="8">CBS6075</strain>
    </source>
</reference>
<comment type="function">
    <text evidence="1">Involved in endocytosis.</text>
</comment>
<comment type="subcellular location">
    <subcellularLocation>
        <location evidence="2">Cell membrane</location>
        <topology evidence="2">Peripheral membrane protein</topology>
        <orientation evidence="2">Cytoplasmic side</orientation>
    </subcellularLocation>
    <subcellularLocation>
        <location evidence="3">Cytoplasmic granule</location>
    </subcellularLocation>
</comment>
<dbReference type="RefSeq" id="XP_046060677.1">
    <property type="nucleotide sequence ID" value="XM_046204654.1"/>
</dbReference>
<keyword evidence="4" id="KW-0254">Endocytosis</keyword>
<protein>
    <recommendedName>
        <fullName evidence="6">Cargo-transport protein YPP1</fullName>
    </recommendedName>
</protein>
<sequence length="712" mass="80750">MTVETDEFNVVRQISGAKAADATDAHLDVKISDVSLSRTDPDRFVQLFQQRPVDELQLMTFMKQLLTTENLSAYFDVWVNHLKQYPSSTNIVGWDCFDGVISNLSSTVFQNVSTKEEFDRQFLQLAKQQPTTSFGVMVQHLIGFKVLGISNQELRISFEAAVIKFLSKLEFPKATETNSDIDIIVETVIMLVTKFHGQFPVEKLIEQGLYKSYQNIPIIRLWCLTSISKDDPDTLVPAYKVYLNYDHERRIQNYGKHVDIIESIDISSAVLEFLLSKKLQRNLYDQVLVWYGQLKYTVETELSNLLGPGPYSALLIRRVTSIWYKLGKISQKLCYLHTFTPEILNNRLEETFRFFDRAINILRSASVEHSDKQVGDLFFNHAVSLIKLGRLREALKSLKAAIKIDPDNIKYLNVITLVYSATEENLDKSLKISSEVVLNLKSQLSSIHPRTDLTIEAKRDIVQMFMTYVALVGADQDTFEAVECMPMFFEVVHQLFGADASSSGTGGIGDANGRSGDTNKNKILQRIRSGKHKKTASVAVARNLDTEESRIVQEIWLWTSKLFEEQEMTDDAEGCIFEAVNAGSETHQTHSRLGQLSINLNNKKALQELEASLDLKEDGNLEGILGFANLVLFSGKPSVFTNEMDKMAAVSRCKNYLESLTTNYRYFQISEIYYNLAQVYELTGDRTSLESSLSKCVELESISAVREFDHVL</sequence>
<name>A0A9P8P4M7_9ASCO</name>
<evidence type="ECO:0000256" key="4">
    <source>
        <dbReference type="ARBA" id="ARBA00022583"/>
    </source>
</evidence>
<dbReference type="SMART" id="SM00028">
    <property type="entry name" value="TPR"/>
    <property type="match status" value="2"/>
</dbReference>
<proteinExistence type="inferred from homology"/>
<feature type="repeat" description="TPR" evidence="7">
    <location>
        <begin position="375"/>
        <end position="408"/>
    </location>
</feature>
<dbReference type="Proteomes" id="UP000769157">
    <property type="component" value="Unassembled WGS sequence"/>
</dbReference>
<dbReference type="Gene3D" id="1.25.40.10">
    <property type="entry name" value="Tetratricopeptide repeat domain"/>
    <property type="match status" value="2"/>
</dbReference>
<keyword evidence="9" id="KW-1185">Reference proteome</keyword>
<accession>A0A9P8P4M7</accession>
<dbReference type="GO" id="GO:0006897">
    <property type="term" value="P:endocytosis"/>
    <property type="evidence" value="ECO:0007669"/>
    <property type="project" value="UniProtKB-KW"/>
</dbReference>
<dbReference type="Pfam" id="PF13181">
    <property type="entry name" value="TPR_8"/>
    <property type="match status" value="2"/>
</dbReference>
<gene>
    <name evidence="8" type="ORF">OGAPHI_003657</name>
</gene>
<dbReference type="PROSITE" id="PS50005">
    <property type="entry name" value="TPR"/>
    <property type="match status" value="1"/>
</dbReference>
<evidence type="ECO:0000256" key="5">
    <source>
        <dbReference type="ARBA" id="ARBA00038251"/>
    </source>
</evidence>
<dbReference type="InterPro" id="IPR019734">
    <property type="entry name" value="TPR_rpt"/>
</dbReference>
<dbReference type="PANTHER" id="PTHR23083:SF464">
    <property type="entry name" value="TETRATRICOPEPTIDE REPEAT DOMAIN 7, ISOFORM A"/>
    <property type="match status" value="1"/>
</dbReference>
<evidence type="ECO:0000256" key="1">
    <source>
        <dbReference type="ARBA" id="ARBA00002550"/>
    </source>
</evidence>
<reference evidence="8" key="1">
    <citation type="journal article" date="2021" name="Open Biol.">
        <title>Shared evolutionary footprints suggest mitochondrial oxidative damage underlies multiple complex I losses in fungi.</title>
        <authorList>
            <person name="Schikora-Tamarit M.A."/>
            <person name="Marcet-Houben M."/>
            <person name="Nosek J."/>
            <person name="Gabaldon T."/>
        </authorList>
    </citation>
    <scope>NUCLEOTIDE SEQUENCE</scope>
    <source>
        <strain evidence="8">CBS6075</strain>
    </source>
</reference>
<evidence type="ECO:0000313" key="9">
    <source>
        <dbReference type="Proteomes" id="UP000769157"/>
    </source>
</evidence>
<dbReference type="AlphaFoldDB" id="A0A9P8P4M7"/>
<dbReference type="SUPFAM" id="SSF48452">
    <property type="entry name" value="TPR-like"/>
    <property type="match status" value="1"/>
</dbReference>
<dbReference type="GO" id="GO:0005886">
    <property type="term" value="C:plasma membrane"/>
    <property type="evidence" value="ECO:0007669"/>
    <property type="project" value="UniProtKB-SubCell"/>
</dbReference>
<comment type="caution">
    <text evidence="8">The sequence shown here is derived from an EMBL/GenBank/DDBJ whole genome shotgun (WGS) entry which is preliminary data.</text>
</comment>
<evidence type="ECO:0000256" key="6">
    <source>
        <dbReference type="ARBA" id="ARBA00039231"/>
    </source>
</evidence>
<dbReference type="OrthoDB" id="29013at2759"/>
<dbReference type="InterPro" id="IPR011990">
    <property type="entry name" value="TPR-like_helical_dom_sf"/>
</dbReference>
<organism evidence="8 9">
    <name type="scientific">Ogataea philodendri</name>
    <dbReference type="NCBI Taxonomy" id="1378263"/>
    <lineage>
        <taxon>Eukaryota</taxon>
        <taxon>Fungi</taxon>
        <taxon>Dikarya</taxon>
        <taxon>Ascomycota</taxon>
        <taxon>Saccharomycotina</taxon>
        <taxon>Pichiomycetes</taxon>
        <taxon>Pichiales</taxon>
        <taxon>Pichiaceae</taxon>
        <taxon>Ogataea</taxon>
    </lineage>
</organism>
<dbReference type="GeneID" id="70235622"/>
<evidence type="ECO:0000256" key="2">
    <source>
        <dbReference type="ARBA" id="ARBA00004413"/>
    </source>
</evidence>
<evidence type="ECO:0000256" key="3">
    <source>
        <dbReference type="ARBA" id="ARBA00004463"/>
    </source>
</evidence>
<dbReference type="EMBL" id="JAEUBE010000295">
    <property type="protein sequence ID" value="KAH3665473.1"/>
    <property type="molecule type" value="Genomic_DNA"/>
</dbReference>
<dbReference type="InterPro" id="IPR051722">
    <property type="entry name" value="Endocytosis_PI4K-reg_protein"/>
</dbReference>
<evidence type="ECO:0000256" key="7">
    <source>
        <dbReference type="PROSITE-ProRule" id="PRU00339"/>
    </source>
</evidence>
<evidence type="ECO:0000313" key="8">
    <source>
        <dbReference type="EMBL" id="KAH3665473.1"/>
    </source>
</evidence>
<dbReference type="PANTHER" id="PTHR23083">
    <property type="entry name" value="TETRATRICOPEPTIDE REPEAT PROTEIN, TPR"/>
    <property type="match status" value="1"/>
</dbReference>
<keyword evidence="7" id="KW-0802">TPR repeat</keyword>
<comment type="similarity">
    <text evidence="5">Belongs to the YPP1 family.</text>
</comment>